<sequence>MLNHTAFDANSFREGQFFLGQLQSCTHVQSTLKEVTLTVTAISIPHNNPQEFTDPCISFTYFCDQLSPVPITNNQAWVNYWHDKNLLFIGHPHSKSEFRQENEKAWFLDYPRDPSVDGAIRCDVRYILSAYHKLSFQNKYLVRARVKQMKPEDPLPTIEISSVLRTITLTKDYPRLTKKPELVAYVPLTAPANTLRPEHLNFFAMTTLTQTIQQPGRTMPNKTIQSYPWLIPNGPTPIPPFVTHRPPMTQTFSSQPPSPDPQSSQPSARSEPTTMIPVKPQPPSKLSELDETARGLRCPLSEGLITSAWRRKGAGDTGPYYEEEWLKNYIEANGNDPKEFDIVTIDDYEEDKSQTSFVRFYRERFYGNS</sequence>
<keyword evidence="3" id="KW-1185">Reference proteome</keyword>
<comment type="caution">
    <text evidence="2">The sequence shown here is derived from an EMBL/GenBank/DDBJ whole genome shotgun (WGS) entry which is preliminary data.</text>
</comment>
<reference evidence="2 3" key="1">
    <citation type="journal article" date="2022" name="bioRxiv">
        <title>Genomics of Preaxostyla Flagellates Illuminates Evolutionary Transitions and the Path Towards Mitochondrial Loss.</title>
        <authorList>
            <person name="Novak L.V.F."/>
            <person name="Treitli S.C."/>
            <person name="Pyrih J."/>
            <person name="Halakuc P."/>
            <person name="Pipaliya S.V."/>
            <person name="Vacek V."/>
            <person name="Brzon O."/>
            <person name="Soukal P."/>
            <person name="Eme L."/>
            <person name="Dacks J.B."/>
            <person name="Karnkowska A."/>
            <person name="Elias M."/>
            <person name="Hampl V."/>
        </authorList>
    </citation>
    <scope>NUCLEOTIDE SEQUENCE [LARGE SCALE GENOMIC DNA]</scope>
    <source>
        <strain evidence="2">NAU3</strain>
        <tissue evidence="2">Gut</tissue>
    </source>
</reference>
<evidence type="ECO:0000313" key="3">
    <source>
        <dbReference type="Proteomes" id="UP001281761"/>
    </source>
</evidence>
<dbReference type="Proteomes" id="UP001281761">
    <property type="component" value="Unassembled WGS sequence"/>
</dbReference>
<dbReference type="EMBL" id="JARBJD010000002">
    <property type="protein sequence ID" value="KAK2964461.1"/>
    <property type="molecule type" value="Genomic_DNA"/>
</dbReference>
<proteinExistence type="predicted"/>
<feature type="region of interest" description="Disordered" evidence="1">
    <location>
        <begin position="239"/>
        <end position="291"/>
    </location>
</feature>
<evidence type="ECO:0000313" key="2">
    <source>
        <dbReference type="EMBL" id="KAK2964461.1"/>
    </source>
</evidence>
<name>A0ABQ9YLC0_9EUKA</name>
<gene>
    <name evidence="2" type="ORF">BLNAU_377</name>
</gene>
<accession>A0ABQ9YLC0</accession>
<evidence type="ECO:0000256" key="1">
    <source>
        <dbReference type="SAM" id="MobiDB-lite"/>
    </source>
</evidence>
<protein>
    <submittedName>
        <fullName evidence="2">Uncharacterized protein</fullName>
    </submittedName>
</protein>
<organism evidence="2 3">
    <name type="scientific">Blattamonas nauphoetae</name>
    <dbReference type="NCBI Taxonomy" id="2049346"/>
    <lineage>
        <taxon>Eukaryota</taxon>
        <taxon>Metamonada</taxon>
        <taxon>Preaxostyla</taxon>
        <taxon>Oxymonadida</taxon>
        <taxon>Blattamonas</taxon>
    </lineage>
</organism>